<name>A0A923SHJ5_9BACT</name>
<evidence type="ECO:0000313" key="2">
    <source>
        <dbReference type="EMBL" id="MBC5991612.1"/>
    </source>
</evidence>
<protein>
    <submittedName>
        <fullName evidence="2">Glycosyltransferase family 2 protein</fullName>
    </submittedName>
</protein>
<feature type="domain" description="Glycosyltransferase 2-like" evidence="1">
    <location>
        <begin position="8"/>
        <end position="165"/>
    </location>
</feature>
<sequence>MKVKPLISVLMTSYNREEYIGEAIESVLASTYENFELIVVDDKSNDGTVQTAKTYAAIDNRVKVFENEVNLGDYPNRNKAATFATGKYIKYLDSDDIIYPHGLEVMVSCMERFPSAGFGLSSKGEVKKPYPVLLSSAEAYREHFSGFGHFDRAPGSSIIRLDAFNSVGGFSGKRMIGDNELWFILARNFPMVKFTRDLVWDRVHSGQESKTVYARKYDQLRHAVIYEALTHKACPLDEKLRSDILRRLRTAKLKRLVKRIFKL</sequence>
<dbReference type="PANTHER" id="PTHR22916">
    <property type="entry name" value="GLYCOSYLTRANSFERASE"/>
    <property type="match status" value="1"/>
</dbReference>
<comment type="caution">
    <text evidence="2">The sequence shown here is derived from an EMBL/GenBank/DDBJ whole genome shotgun (WGS) entry which is preliminary data.</text>
</comment>
<dbReference type="Pfam" id="PF00535">
    <property type="entry name" value="Glycos_transf_2"/>
    <property type="match status" value="1"/>
</dbReference>
<dbReference type="AlphaFoldDB" id="A0A923SHJ5"/>
<reference evidence="2" key="1">
    <citation type="submission" date="2020-08" db="EMBL/GenBank/DDBJ databases">
        <title>Pontibacter sp. SD6 16S ribosomal RNA gene Genome sequencing and assembly.</title>
        <authorList>
            <person name="Kang M."/>
        </authorList>
    </citation>
    <scope>NUCLEOTIDE SEQUENCE</scope>
    <source>
        <strain evidence="2">SD6</strain>
    </source>
</reference>
<dbReference type="RefSeq" id="WP_187065611.1">
    <property type="nucleotide sequence ID" value="NZ_JACRVF010000001.1"/>
</dbReference>
<dbReference type="InterPro" id="IPR029044">
    <property type="entry name" value="Nucleotide-diphossugar_trans"/>
</dbReference>
<dbReference type="InterPro" id="IPR001173">
    <property type="entry name" value="Glyco_trans_2-like"/>
</dbReference>
<dbReference type="Gene3D" id="3.90.550.10">
    <property type="entry name" value="Spore Coat Polysaccharide Biosynthesis Protein SpsA, Chain A"/>
    <property type="match status" value="1"/>
</dbReference>
<dbReference type="SUPFAM" id="SSF53448">
    <property type="entry name" value="Nucleotide-diphospho-sugar transferases"/>
    <property type="match status" value="1"/>
</dbReference>
<gene>
    <name evidence="2" type="ORF">H8S84_02040</name>
</gene>
<evidence type="ECO:0000313" key="3">
    <source>
        <dbReference type="Proteomes" id="UP000603640"/>
    </source>
</evidence>
<dbReference type="CDD" id="cd00761">
    <property type="entry name" value="Glyco_tranf_GTA_type"/>
    <property type="match status" value="1"/>
</dbReference>
<keyword evidence="3" id="KW-1185">Reference proteome</keyword>
<evidence type="ECO:0000259" key="1">
    <source>
        <dbReference type="Pfam" id="PF00535"/>
    </source>
</evidence>
<organism evidence="2 3">
    <name type="scientific">Pontibacter cellulosilyticus</name>
    <dbReference type="NCBI Taxonomy" id="1720253"/>
    <lineage>
        <taxon>Bacteria</taxon>
        <taxon>Pseudomonadati</taxon>
        <taxon>Bacteroidota</taxon>
        <taxon>Cytophagia</taxon>
        <taxon>Cytophagales</taxon>
        <taxon>Hymenobacteraceae</taxon>
        <taxon>Pontibacter</taxon>
    </lineage>
</organism>
<dbReference type="EMBL" id="JACRVF010000001">
    <property type="protein sequence ID" value="MBC5991612.1"/>
    <property type="molecule type" value="Genomic_DNA"/>
</dbReference>
<dbReference type="GO" id="GO:0016758">
    <property type="term" value="F:hexosyltransferase activity"/>
    <property type="evidence" value="ECO:0007669"/>
    <property type="project" value="UniProtKB-ARBA"/>
</dbReference>
<dbReference type="Proteomes" id="UP000603640">
    <property type="component" value="Unassembled WGS sequence"/>
</dbReference>
<dbReference type="PANTHER" id="PTHR22916:SF3">
    <property type="entry name" value="UDP-GLCNAC:BETAGAL BETA-1,3-N-ACETYLGLUCOSAMINYLTRANSFERASE-LIKE PROTEIN 1"/>
    <property type="match status" value="1"/>
</dbReference>
<accession>A0A923SHJ5</accession>
<proteinExistence type="predicted"/>